<name>A0A1I1LSZ7_9GAMM</name>
<dbReference type="InterPro" id="IPR011990">
    <property type="entry name" value="TPR-like_helical_dom_sf"/>
</dbReference>
<dbReference type="RefSeq" id="WP_091983960.1">
    <property type="nucleotide sequence ID" value="NZ_FOLO01000016.1"/>
</dbReference>
<reference evidence="2 3" key="1">
    <citation type="submission" date="2016-10" db="EMBL/GenBank/DDBJ databases">
        <authorList>
            <person name="de Groot N.N."/>
        </authorList>
    </citation>
    <scope>NUCLEOTIDE SEQUENCE [LARGE SCALE GENOMIC DNA]</scope>
    <source>
        <strain evidence="2 3">DSM 6059</strain>
    </source>
</reference>
<keyword evidence="1" id="KW-0812">Transmembrane</keyword>
<dbReference type="PANTHER" id="PTHR12558:SF13">
    <property type="entry name" value="CELL DIVISION CYCLE PROTEIN 27 HOMOLOG"/>
    <property type="match status" value="1"/>
</dbReference>
<keyword evidence="1" id="KW-1133">Transmembrane helix</keyword>
<dbReference type="AlphaFoldDB" id="A0A1I1LSZ7"/>
<keyword evidence="3" id="KW-1185">Reference proteome</keyword>
<dbReference type="Pfam" id="PF13181">
    <property type="entry name" value="TPR_8"/>
    <property type="match status" value="1"/>
</dbReference>
<gene>
    <name evidence="2" type="ORF">SAMN02745724_02388</name>
</gene>
<evidence type="ECO:0000313" key="3">
    <source>
        <dbReference type="Proteomes" id="UP000198862"/>
    </source>
</evidence>
<dbReference type="PANTHER" id="PTHR12558">
    <property type="entry name" value="CELL DIVISION CYCLE 16,23,27"/>
    <property type="match status" value="1"/>
</dbReference>
<evidence type="ECO:0000313" key="2">
    <source>
        <dbReference type="EMBL" id="SFC72590.1"/>
    </source>
</evidence>
<evidence type="ECO:0000256" key="1">
    <source>
        <dbReference type="SAM" id="Phobius"/>
    </source>
</evidence>
<dbReference type="SMART" id="SM00028">
    <property type="entry name" value="TPR"/>
    <property type="match status" value="3"/>
</dbReference>
<dbReference type="GO" id="GO:0051301">
    <property type="term" value="P:cell division"/>
    <property type="evidence" value="ECO:0007669"/>
    <property type="project" value="TreeGrafter"/>
</dbReference>
<dbReference type="Gene3D" id="1.25.40.10">
    <property type="entry name" value="Tetratricopeptide repeat domain"/>
    <property type="match status" value="2"/>
</dbReference>
<sequence length="435" mass="49383">MQKIKSTIIYSAYFVAAITLPSMISIVPGISIFTAFAEEVKTKKVPALRNKVYAQLARAQKLADDGKVADGLAALDDIKRKSGSMNDYEVAMMHNFYGFIYYNQNDLPKAINAFELVVEQNNIPESLKLSTLFSLAQLAMAQNQYSEVVNYLTRWDEINIKPKTDSYYVLKSQALYQDKQFQMSLDNISLAIDLAETDNKIPKENWLVLQRALFYALNQTDKVTIVLEKMVKLYNKPKYWLQLGNMYGELGEEAKQLAIFESAKQQGFITKKSDIRNMAQVYLFNGLAFKAAQMMQNGLDTGVVDSNDKNFAFVAESFMQAKEDEQAILFFKKASKISKIGKYDQRLAELYLNNELFEEAADSARLALDKGLAEGESNSYIALGMAQYNLENFDASILAFEQAKEHIKARKLASQWLKFVKREQLNAQTLKTAYL</sequence>
<dbReference type="Proteomes" id="UP000198862">
    <property type="component" value="Unassembled WGS sequence"/>
</dbReference>
<dbReference type="STRING" id="1123010.SAMN02745724_02388"/>
<accession>A0A1I1LSZ7</accession>
<keyword evidence="1" id="KW-0472">Membrane</keyword>
<feature type="transmembrane region" description="Helical" evidence="1">
    <location>
        <begin position="12"/>
        <end position="36"/>
    </location>
</feature>
<protein>
    <submittedName>
        <fullName evidence="2">Tetratricopeptide repeat-containing protein</fullName>
    </submittedName>
</protein>
<dbReference type="SUPFAM" id="SSF48452">
    <property type="entry name" value="TPR-like"/>
    <property type="match status" value="2"/>
</dbReference>
<dbReference type="OrthoDB" id="5574348at2"/>
<proteinExistence type="predicted"/>
<organism evidence="2 3">
    <name type="scientific">Pseudoalteromonas denitrificans DSM 6059</name>
    <dbReference type="NCBI Taxonomy" id="1123010"/>
    <lineage>
        <taxon>Bacteria</taxon>
        <taxon>Pseudomonadati</taxon>
        <taxon>Pseudomonadota</taxon>
        <taxon>Gammaproteobacteria</taxon>
        <taxon>Alteromonadales</taxon>
        <taxon>Pseudoalteromonadaceae</taxon>
        <taxon>Pseudoalteromonas</taxon>
    </lineage>
</organism>
<dbReference type="InterPro" id="IPR019734">
    <property type="entry name" value="TPR_rpt"/>
</dbReference>
<dbReference type="EMBL" id="FOLO01000016">
    <property type="protein sequence ID" value="SFC72590.1"/>
    <property type="molecule type" value="Genomic_DNA"/>
</dbReference>